<proteinExistence type="predicted"/>
<gene>
    <name evidence="1" type="ORF">B0H16DRAFT_1690975</name>
</gene>
<protein>
    <submittedName>
        <fullName evidence="1">Uncharacterized protein</fullName>
    </submittedName>
</protein>
<comment type="caution">
    <text evidence="1">The sequence shown here is derived from an EMBL/GenBank/DDBJ whole genome shotgun (WGS) entry which is preliminary data.</text>
</comment>
<sequence>MMGAFSPTTLALDIHVFETIVDENARPMNHALLSHLGYFPSPPYRHRLRASRSSTASGCGGGYPQAHFYFSCPHNHLQHADAESLNTERRENAHQRGRFEGRTTADGDILNEHFNKASLWVRPHRQERRRRQPAAGGELTVRNVATLLEAEFAITPCTFTAMIPSRSVSPSNTRLQPTSYWSCAWNLCSQLLAVVHDSSVVIQTRIEFLTVPTGNNRGRWKVPQCQSSAPKPLQAAGKRGQALKRWVASRGPGCSAQGWTGLGRTWGYGAACRGLQVFGTFGDELELVLASFCIAIKVAGKHSEQERLPVSKETLTTRRICLIMTDSCCKAAMNFVVFPLRGGRGGRDGQGRARVGGGRWSCI</sequence>
<accession>A0AAD7IZD5</accession>
<dbReference type="AlphaFoldDB" id="A0AAD7IZD5"/>
<evidence type="ECO:0000313" key="2">
    <source>
        <dbReference type="Proteomes" id="UP001215598"/>
    </source>
</evidence>
<reference evidence="1" key="1">
    <citation type="submission" date="2023-03" db="EMBL/GenBank/DDBJ databases">
        <title>Massive genome expansion in bonnet fungi (Mycena s.s.) driven by repeated elements and novel gene families across ecological guilds.</title>
        <authorList>
            <consortium name="Lawrence Berkeley National Laboratory"/>
            <person name="Harder C.B."/>
            <person name="Miyauchi S."/>
            <person name="Viragh M."/>
            <person name="Kuo A."/>
            <person name="Thoen E."/>
            <person name="Andreopoulos B."/>
            <person name="Lu D."/>
            <person name="Skrede I."/>
            <person name="Drula E."/>
            <person name="Henrissat B."/>
            <person name="Morin E."/>
            <person name="Kohler A."/>
            <person name="Barry K."/>
            <person name="LaButti K."/>
            <person name="Morin E."/>
            <person name="Salamov A."/>
            <person name="Lipzen A."/>
            <person name="Mereny Z."/>
            <person name="Hegedus B."/>
            <person name="Baldrian P."/>
            <person name="Stursova M."/>
            <person name="Weitz H."/>
            <person name="Taylor A."/>
            <person name="Grigoriev I.V."/>
            <person name="Nagy L.G."/>
            <person name="Martin F."/>
            <person name="Kauserud H."/>
        </authorList>
    </citation>
    <scope>NUCLEOTIDE SEQUENCE</scope>
    <source>
        <strain evidence="1">CBHHK182m</strain>
    </source>
</reference>
<name>A0AAD7IZD5_9AGAR</name>
<dbReference type="Proteomes" id="UP001215598">
    <property type="component" value="Unassembled WGS sequence"/>
</dbReference>
<evidence type="ECO:0000313" key="1">
    <source>
        <dbReference type="EMBL" id="KAJ7752552.1"/>
    </source>
</evidence>
<organism evidence="1 2">
    <name type="scientific">Mycena metata</name>
    <dbReference type="NCBI Taxonomy" id="1033252"/>
    <lineage>
        <taxon>Eukaryota</taxon>
        <taxon>Fungi</taxon>
        <taxon>Dikarya</taxon>
        <taxon>Basidiomycota</taxon>
        <taxon>Agaricomycotina</taxon>
        <taxon>Agaricomycetes</taxon>
        <taxon>Agaricomycetidae</taxon>
        <taxon>Agaricales</taxon>
        <taxon>Marasmiineae</taxon>
        <taxon>Mycenaceae</taxon>
        <taxon>Mycena</taxon>
    </lineage>
</organism>
<keyword evidence="2" id="KW-1185">Reference proteome</keyword>
<dbReference type="EMBL" id="JARKIB010000058">
    <property type="protein sequence ID" value="KAJ7752552.1"/>
    <property type="molecule type" value="Genomic_DNA"/>
</dbReference>